<keyword evidence="7" id="KW-0479">Metal-binding</keyword>
<dbReference type="GO" id="GO:0008270">
    <property type="term" value="F:zinc ion binding"/>
    <property type="evidence" value="ECO:0007669"/>
    <property type="project" value="UniProtKB-KW"/>
</dbReference>
<dbReference type="EMBL" id="BJWL01000028">
    <property type="protein sequence ID" value="GFZ19802.1"/>
    <property type="molecule type" value="Genomic_DNA"/>
</dbReference>
<dbReference type="Pfam" id="PF13639">
    <property type="entry name" value="zf-RING_2"/>
    <property type="match status" value="1"/>
</dbReference>
<keyword evidence="5" id="KW-0808">Transferase</keyword>
<protein>
    <recommendedName>
        <fullName evidence="4">RING-type E3 ubiquitin transferase</fullName>
        <ecNumber evidence="4">2.3.2.27</ecNumber>
    </recommendedName>
</protein>
<dbReference type="GO" id="GO:0016020">
    <property type="term" value="C:membrane"/>
    <property type="evidence" value="ECO:0007669"/>
    <property type="project" value="UniProtKB-SubCell"/>
</dbReference>
<comment type="catalytic activity">
    <reaction evidence="1">
        <text>S-ubiquitinyl-[E2 ubiquitin-conjugating enzyme]-L-cysteine + [acceptor protein]-L-lysine = [E2 ubiquitin-conjugating enzyme]-L-cysteine + N(6)-ubiquitinyl-[acceptor protein]-L-lysine.</text>
        <dbReference type="EC" id="2.3.2.27"/>
    </reaction>
</comment>
<dbReference type="Gene3D" id="3.30.40.10">
    <property type="entry name" value="Zinc/RING finger domain, C3HC4 (zinc finger)"/>
    <property type="match status" value="1"/>
</dbReference>
<dbReference type="InterPro" id="IPR013083">
    <property type="entry name" value="Znf_RING/FYVE/PHD"/>
</dbReference>
<evidence type="ECO:0000256" key="8">
    <source>
        <dbReference type="ARBA" id="ARBA00022771"/>
    </source>
</evidence>
<evidence type="ECO:0000256" key="3">
    <source>
        <dbReference type="ARBA" id="ARBA00004906"/>
    </source>
</evidence>
<evidence type="ECO:0000256" key="10">
    <source>
        <dbReference type="ARBA" id="ARBA00022833"/>
    </source>
</evidence>
<evidence type="ECO:0000256" key="12">
    <source>
        <dbReference type="ARBA" id="ARBA00023136"/>
    </source>
</evidence>
<comment type="similarity">
    <text evidence="13">Belongs to the RING-type zinc finger family. ATL subfamily.</text>
</comment>
<dbReference type="CDD" id="cd16461">
    <property type="entry name" value="RING-H2_EL5-like"/>
    <property type="match status" value="1"/>
</dbReference>
<evidence type="ECO:0000256" key="6">
    <source>
        <dbReference type="ARBA" id="ARBA00022692"/>
    </source>
</evidence>
<feature type="domain" description="RING-type" evidence="16">
    <location>
        <begin position="140"/>
        <end position="182"/>
    </location>
</feature>
<keyword evidence="10" id="KW-0862">Zinc</keyword>
<evidence type="ECO:0000256" key="14">
    <source>
        <dbReference type="PROSITE-ProRule" id="PRU00175"/>
    </source>
</evidence>
<evidence type="ECO:0000256" key="1">
    <source>
        <dbReference type="ARBA" id="ARBA00000900"/>
    </source>
</evidence>
<evidence type="ECO:0000256" key="15">
    <source>
        <dbReference type="SAM" id="Phobius"/>
    </source>
</evidence>
<evidence type="ECO:0000256" key="13">
    <source>
        <dbReference type="ARBA" id="ARBA00024209"/>
    </source>
</evidence>
<evidence type="ECO:0000256" key="4">
    <source>
        <dbReference type="ARBA" id="ARBA00012483"/>
    </source>
</evidence>
<dbReference type="EC" id="2.3.2.27" evidence="4"/>
<keyword evidence="12 15" id="KW-0472">Membrane</keyword>
<comment type="subcellular location">
    <subcellularLocation>
        <location evidence="2">Membrane</location>
        <topology evidence="2">Single-pass membrane protein</topology>
    </subcellularLocation>
</comment>
<dbReference type="Proteomes" id="UP000585474">
    <property type="component" value="Unassembled WGS sequence"/>
</dbReference>
<dbReference type="OrthoDB" id="8062037at2759"/>
<dbReference type="PANTHER" id="PTHR46913">
    <property type="entry name" value="RING-H2 FINGER PROTEIN ATL16"/>
    <property type="match status" value="1"/>
</dbReference>
<dbReference type="GO" id="GO:0061630">
    <property type="term" value="F:ubiquitin protein ligase activity"/>
    <property type="evidence" value="ECO:0007669"/>
    <property type="project" value="UniProtKB-EC"/>
</dbReference>
<reference evidence="17 18" key="1">
    <citation type="submission" date="2019-07" db="EMBL/GenBank/DDBJ databases">
        <title>De Novo Assembly of kiwifruit Actinidia rufa.</title>
        <authorList>
            <person name="Sugita-Konishi S."/>
            <person name="Sato K."/>
            <person name="Mori E."/>
            <person name="Abe Y."/>
            <person name="Kisaki G."/>
            <person name="Hamano K."/>
            <person name="Suezawa K."/>
            <person name="Otani M."/>
            <person name="Fukuda T."/>
            <person name="Manabe T."/>
            <person name="Gomi K."/>
            <person name="Tabuchi M."/>
            <person name="Akimitsu K."/>
            <person name="Kataoka I."/>
        </authorList>
    </citation>
    <scope>NUCLEOTIDE SEQUENCE [LARGE SCALE GENOMIC DNA]</scope>
    <source>
        <strain evidence="18">cv. Fuchu</strain>
    </source>
</reference>
<evidence type="ECO:0000313" key="18">
    <source>
        <dbReference type="Proteomes" id="UP000585474"/>
    </source>
</evidence>
<keyword evidence="9" id="KW-0833">Ubl conjugation pathway</keyword>
<gene>
    <name evidence="17" type="ORF">Acr_28g0005070</name>
</gene>
<dbReference type="PANTHER" id="PTHR46913:SF1">
    <property type="entry name" value="RING-H2 FINGER PROTEIN ATL16"/>
    <property type="match status" value="1"/>
</dbReference>
<dbReference type="AlphaFoldDB" id="A0A7J0H9K9"/>
<dbReference type="SMART" id="SM00184">
    <property type="entry name" value="RING"/>
    <property type="match status" value="1"/>
</dbReference>
<sequence>MGSIHKHTIYNYESQPLSSPIKQYQRQIRSPTYQPPLPPTSDNGFPILAIAVLRIMAISFLIASYYIFLSKFFFRWQQLDPLRRFSSLSLPPHNDDPFSTYSPSLHNHGLNELLISEIPTFQYPRGGKGGESTSATMHKCVVCLNEFQEQEMLRILPKCGHGFHLDCIDIWLQSNANCPICRSSISGERKYLVDRTVAPTSSPQDPQPFLGTRGDEDFVVIELTGTDTTAMQPETSGSSTDQKLDKVKFRKFHHVSIMGDECIDVRNRDDQFGIQPIRRSFSMDSATDPKVYLAVQEIIRQNAGLSEVRNNQESSSKVRRSFFPFGHGRGSRSWVLPI</sequence>
<evidence type="ECO:0000256" key="5">
    <source>
        <dbReference type="ARBA" id="ARBA00022679"/>
    </source>
</evidence>
<keyword evidence="8 14" id="KW-0863">Zinc-finger</keyword>
<evidence type="ECO:0000256" key="7">
    <source>
        <dbReference type="ARBA" id="ARBA00022723"/>
    </source>
</evidence>
<evidence type="ECO:0000256" key="11">
    <source>
        <dbReference type="ARBA" id="ARBA00022989"/>
    </source>
</evidence>
<comment type="caution">
    <text evidence="17">The sequence shown here is derived from an EMBL/GenBank/DDBJ whole genome shotgun (WGS) entry which is preliminary data.</text>
</comment>
<evidence type="ECO:0000256" key="2">
    <source>
        <dbReference type="ARBA" id="ARBA00004167"/>
    </source>
</evidence>
<evidence type="ECO:0000256" key="9">
    <source>
        <dbReference type="ARBA" id="ARBA00022786"/>
    </source>
</evidence>
<evidence type="ECO:0000313" key="17">
    <source>
        <dbReference type="EMBL" id="GFZ19802.1"/>
    </source>
</evidence>
<dbReference type="SUPFAM" id="SSF57850">
    <property type="entry name" value="RING/U-box"/>
    <property type="match status" value="1"/>
</dbReference>
<keyword evidence="6 15" id="KW-0812">Transmembrane</keyword>
<evidence type="ECO:0000259" key="16">
    <source>
        <dbReference type="PROSITE" id="PS50089"/>
    </source>
</evidence>
<organism evidence="17 18">
    <name type="scientific">Actinidia rufa</name>
    <dbReference type="NCBI Taxonomy" id="165716"/>
    <lineage>
        <taxon>Eukaryota</taxon>
        <taxon>Viridiplantae</taxon>
        <taxon>Streptophyta</taxon>
        <taxon>Embryophyta</taxon>
        <taxon>Tracheophyta</taxon>
        <taxon>Spermatophyta</taxon>
        <taxon>Magnoliopsida</taxon>
        <taxon>eudicotyledons</taxon>
        <taxon>Gunneridae</taxon>
        <taxon>Pentapetalae</taxon>
        <taxon>asterids</taxon>
        <taxon>Ericales</taxon>
        <taxon>Actinidiaceae</taxon>
        <taxon>Actinidia</taxon>
    </lineage>
</organism>
<proteinExistence type="inferred from homology"/>
<dbReference type="InterPro" id="IPR001841">
    <property type="entry name" value="Znf_RING"/>
</dbReference>
<name>A0A7J0H9K9_9ERIC</name>
<dbReference type="GO" id="GO:0016567">
    <property type="term" value="P:protein ubiquitination"/>
    <property type="evidence" value="ECO:0007669"/>
    <property type="project" value="InterPro"/>
</dbReference>
<dbReference type="PROSITE" id="PS50089">
    <property type="entry name" value="ZF_RING_2"/>
    <property type="match status" value="1"/>
</dbReference>
<keyword evidence="11 15" id="KW-1133">Transmembrane helix</keyword>
<accession>A0A7J0H9K9</accession>
<dbReference type="InterPro" id="IPR044600">
    <property type="entry name" value="ATL1/ATL16-like"/>
</dbReference>
<keyword evidence="18" id="KW-1185">Reference proteome</keyword>
<comment type="pathway">
    <text evidence="3">Protein modification; protein ubiquitination.</text>
</comment>
<feature type="transmembrane region" description="Helical" evidence="15">
    <location>
        <begin position="45"/>
        <end position="68"/>
    </location>
</feature>